<organism evidence="1 2">
    <name type="scientific">Flavobacterium laiguense</name>
    <dbReference type="NCBI Taxonomy" id="2169409"/>
    <lineage>
        <taxon>Bacteria</taxon>
        <taxon>Pseudomonadati</taxon>
        <taxon>Bacteroidota</taxon>
        <taxon>Flavobacteriia</taxon>
        <taxon>Flavobacteriales</taxon>
        <taxon>Flavobacteriaceae</taxon>
        <taxon>Flavobacterium</taxon>
    </lineage>
</organism>
<reference evidence="1 2" key="1">
    <citation type="submission" date="2018-04" db="EMBL/GenBank/DDBJ databases">
        <title>Flavobacterium sp. nov., isolated from glacier ice.</title>
        <authorList>
            <person name="Liu Q."/>
            <person name="Xin Y.-H."/>
        </authorList>
    </citation>
    <scope>NUCLEOTIDE SEQUENCE [LARGE SCALE GENOMIC DNA]</scope>
    <source>
        <strain evidence="1 2">LB2P30</strain>
    </source>
</reference>
<dbReference type="InterPro" id="IPR054207">
    <property type="entry name" value="DUF6913"/>
</dbReference>
<dbReference type="AlphaFoldDB" id="A0A2U1K0Q9"/>
<keyword evidence="2" id="KW-1185">Reference proteome</keyword>
<evidence type="ECO:0000313" key="1">
    <source>
        <dbReference type="EMBL" id="PWA10603.1"/>
    </source>
</evidence>
<accession>A0A2U1K0Q9</accession>
<name>A0A2U1K0Q9_9FLAO</name>
<protein>
    <submittedName>
        <fullName evidence="1">Uncharacterized protein</fullName>
    </submittedName>
</protein>
<dbReference type="Proteomes" id="UP000245618">
    <property type="component" value="Unassembled WGS sequence"/>
</dbReference>
<dbReference type="OrthoDB" id="1430532at2"/>
<dbReference type="EMBL" id="QCZH01000003">
    <property type="protein sequence ID" value="PWA10603.1"/>
    <property type="molecule type" value="Genomic_DNA"/>
</dbReference>
<dbReference type="Pfam" id="PF21857">
    <property type="entry name" value="DUF6913"/>
    <property type="match status" value="1"/>
</dbReference>
<sequence length="172" mass="19923">MFLNYIKRVLIKKTLKSSIRNVKVDNTKNPIKTVGLFVDESCFLNTDDLIKEIVSNGIAESNIKVIAYRDVLKKNEVYSCPTFGLKDFNFKGTIELQLINGFISDEFDLLINYYDVEKPVLLLLTNNSKAKFKVGFSSIDKRLNHLMINSNVENYIVFTHELFRYLKILNKI</sequence>
<evidence type="ECO:0000313" key="2">
    <source>
        <dbReference type="Proteomes" id="UP000245618"/>
    </source>
</evidence>
<gene>
    <name evidence="1" type="ORF">DB891_05095</name>
</gene>
<comment type="caution">
    <text evidence="1">The sequence shown here is derived from an EMBL/GenBank/DDBJ whole genome shotgun (WGS) entry which is preliminary data.</text>
</comment>
<proteinExistence type="predicted"/>